<name>A0ABU4X7U6_9HYPH</name>
<gene>
    <name evidence="2" type="ORF">RFM51_27555</name>
</gene>
<evidence type="ECO:0000313" key="2">
    <source>
        <dbReference type="EMBL" id="MDX8443330.1"/>
    </source>
</evidence>
<dbReference type="Gene3D" id="3.40.630.30">
    <property type="match status" value="1"/>
</dbReference>
<feature type="domain" description="N-acetyltransferase" evidence="1">
    <location>
        <begin position="110"/>
        <end position="152"/>
    </location>
</feature>
<dbReference type="InterPro" id="IPR000182">
    <property type="entry name" value="GNAT_dom"/>
</dbReference>
<dbReference type="Pfam" id="PF00583">
    <property type="entry name" value="Acetyltransf_1"/>
    <property type="match status" value="1"/>
</dbReference>
<dbReference type="SUPFAM" id="SSF55729">
    <property type="entry name" value="Acyl-CoA N-acyltransferases (Nat)"/>
    <property type="match status" value="1"/>
</dbReference>
<comment type="caution">
    <text evidence="2">The sequence shown here is derived from an EMBL/GenBank/DDBJ whole genome shotgun (WGS) entry which is preliminary data.</text>
</comment>
<dbReference type="EMBL" id="JAVIIS010000060">
    <property type="protein sequence ID" value="MDX8443330.1"/>
    <property type="molecule type" value="Genomic_DNA"/>
</dbReference>
<accession>A0ABU4X7U6</accession>
<keyword evidence="3" id="KW-1185">Reference proteome</keyword>
<proteinExistence type="predicted"/>
<reference evidence="2 3" key="1">
    <citation type="submission" date="2023-08" db="EMBL/GenBank/DDBJ databases">
        <title>Implementing the SeqCode for naming new Mesorhizobium species isolated from Vachellia karroo root nodules.</title>
        <authorList>
            <person name="Van Lill M."/>
        </authorList>
    </citation>
    <scope>NUCLEOTIDE SEQUENCE [LARGE SCALE GENOMIC DNA]</scope>
    <source>
        <strain evidence="2 3">VK3E</strain>
    </source>
</reference>
<sequence length="215" mass="23798">MESSSLGSIRFRPMLASDIGHVPMNCHGEASALSERIRELGSAAILAYDGDQHVGQLQFRKHLPDLRSKEGIFSPDWWGDFADRRQNLPDRTLCIYCYHVGQLTDGEARDQRYQGRGLGAALLDHLVDWADANMFGAVVAKAVPANTAVMRFMGGQPENIYAAKGFMRIDRWVDRQMHGALVDRGLIAKDEDSESVATVGLYMRELSAGKGVHHA</sequence>
<evidence type="ECO:0000259" key="1">
    <source>
        <dbReference type="Pfam" id="PF00583"/>
    </source>
</evidence>
<dbReference type="RefSeq" id="WP_320217318.1">
    <property type="nucleotide sequence ID" value="NZ_JAVIIS010000060.1"/>
</dbReference>
<dbReference type="InterPro" id="IPR016181">
    <property type="entry name" value="Acyl_CoA_acyltransferase"/>
</dbReference>
<evidence type="ECO:0000313" key="3">
    <source>
        <dbReference type="Proteomes" id="UP001272097"/>
    </source>
</evidence>
<organism evidence="2 3">
    <name type="scientific">Mesorhizobium australafricanum</name>
    <dbReference type="NCBI Taxonomy" id="3072311"/>
    <lineage>
        <taxon>Bacteria</taxon>
        <taxon>Pseudomonadati</taxon>
        <taxon>Pseudomonadota</taxon>
        <taxon>Alphaproteobacteria</taxon>
        <taxon>Hyphomicrobiales</taxon>
        <taxon>Phyllobacteriaceae</taxon>
        <taxon>Mesorhizobium</taxon>
    </lineage>
</organism>
<protein>
    <submittedName>
        <fullName evidence="2">GNAT family N-acetyltransferase</fullName>
    </submittedName>
</protein>
<dbReference type="Proteomes" id="UP001272097">
    <property type="component" value="Unassembled WGS sequence"/>
</dbReference>